<sequence length="1085" mass="124292">MENWMAYTGPVVLHANPGVNIIAAANGCGKSAIVCAIALGLGYDLSVLSRGDNIRAFVKRGCMFSNLMIGLVDDDSPNGMIVIGRTIQLFDMPQDEATPTKGKFTTTVKNEWTLDGAHATFDSVRKIQMRLNLQVNNILTFLAQANVGKFAAMTPQELFKNTFRAIDDGLVAQFDELIQISTKLQAKRSEAQTLVRELNSSNLKISQYKVISESLKRLKEATLRKDLINLQLLKIKIENLTRGSKITQSRIENLEMEHERIKEQHKAVEGKYRNLKRQCNTRLTEAKQNLADAKSNKLVALHSDTNALDKCFYECITQVKTFALKFKRDSQNKSTTREEQRLELKEKLQSVNSEIEEIKTRMINTTDLVNEIADYSSRDVEIRGKLWRIKNETPVPLINRQINSLMRFIPVMKRERYSSYFDYCNEKSQDACTLLAGDIRVVTDLNCCIIEDAVGRYLECFIIDTNDRNADFNITRMLHDYKLPTITVPKIEHVLCKVTEPMRRFGVVAFLHELVQYSNVNTIQVLSSVAHLNECFLVDQDLFFKLAKNTDGTISDDYFNDFYKVMISEISSQLSKKVTTLKYYIGYKKHLYKQFQNDPNFFTDNETEIHNRPKVLYNFSSQQPITDTTNNEIQELENELNEIVDKMTLLKTELNELNKENKDANRRLYALSRQQVHITKILESIGAGDDGEILESRDWKVQFQELKQRQSEMLQQAILDRGTDLMEWLDNIKNRRSKLVQASKQYNIYCKDSVEMEKLKEEYEQVHEIYKQGQSQLRILSNTLRMQEENLLKYKDEAAKLQITINATSEDLASNTLDQTERSHITPLLIRQEAGLGLENKSEADLETELNAAIAQVQHLEMDDYQEAHNAKCLQEEMIKKQRLEENVNVINEEITSTNTCLNSKFEGWHAQILQIVRQLDEKFGQCMKYVGAESDGQIRLDVDLNDIKNCNIKILVKFQKEKDLLPLSSSYQSGGERGVTTMAYILAVQNLTRNGFFVIDEINQGLDSHYEKKLLDLLLGNAKIQGTTNSSQRPPQYFLLTPQLLPGMNFKGATLHFPLNGPGVLNGLTVYPCKKSPVTNDKNE</sequence>
<proteinExistence type="inferred from homology"/>
<feature type="domain" description="Rad50/SbcC-type AAA" evidence="5">
    <location>
        <begin position="1"/>
        <end position="202"/>
    </location>
</feature>
<dbReference type="Proteomes" id="UP001214638">
    <property type="component" value="Unassembled WGS sequence"/>
</dbReference>
<feature type="coiled-coil region" evidence="4">
    <location>
        <begin position="843"/>
        <end position="894"/>
    </location>
</feature>
<feature type="coiled-coil region" evidence="4">
    <location>
        <begin position="626"/>
        <end position="674"/>
    </location>
</feature>
<comment type="caution">
    <text evidence="6">The sequence shown here is derived from an EMBL/GenBank/DDBJ whole genome shotgun (WGS) entry which is preliminary data.</text>
</comment>
<dbReference type="GeneID" id="94335755"/>
<dbReference type="InterPro" id="IPR038729">
    <property type="entry name" value="Rad50/SbcC_AAA"/>
</dbReference>
<dbReference type="PANTHER" id="PTHR45916">
    <property type="entry name" value="STRUCTURAL MAINTENANCE OF CHROMOSOMES PROTEIN 5"/>
    <property type="match status" value="1"/>
</dbReference>
<dbReference type="GO" id="GO:0000724">
    <property type="term" value="P:double-strand break repair via homologous recombination"/>
    <property type="evidence" value="ECO:0007669"/>
    <property type="project" value="TreeGrafter"/>
</dbReference>
<dbReference type="AlphaFoldDB" id="A0AAD9PP67"/>
<organism evidence="6 7">
    <name type="scientific">Babesia duncani</name>
    <dbReference type="NCBI Taxonomy" id="323732"/>
    <lineage>
        <taxon>Eukaryota</taxon>
        <taxon>Sar</taxon>
        <taxon>Alveolata</taxon>
        <taxon>Apicomplexa</taxon>
        <taxon>Aconoidasida</taxon>
        <taxon>Piroplasmida</taxon>
        <taxon>Babesiidae</taxon>
        <taxon>Babesia</taxon>
    </lineage>
</organism>
<dbReference type="KEGG" id="bdw:94335755"/>
<keyword evidence="7" id="KW-1185">Reference proteome</keyword>
<evidence type="ECO:0000256" key="3">
    <source>
        <dbReference type="ARBA" id="ARBA00023054"/>
    </source>
</evidence>
<gene>
    <name evidence="6" type="ORF">BdWA1_001457</name>
</gene>
<dbReference type="SUPFAM" id="SSF52540">
    <property type="entry name" value="P-loop containing nucleoside triphosphate hydrolases"/>
    <property type="match status" value="2"/>
</dbReference>
<dbReference type="Gene3D" id="3.40.50.300">
    <property type="entry name" value="P-loop containing nucleotide triphosphate hydrolases"/>
    <property type="match status" value="2"/>
</dbReference>
<keyword evidence="3 4" id="KW-0175">Coiled coil</keyword>
<feature type="coiled-coil region" evidence="4">
    <location>
        <begin position="756"/>
        <end position="804"/>
    </location>
</feature>
<comment type="similarity">
    <text evidence="1">Belongs to the SMC family. SMC5 subfamily.</text>
</comment>
<evidence type="ECO:0000313" key="6">
    <source>
        <dbReference type="EMBL" id="KAK2198442.1"/>
    </source>
</evidence>
<dbReference type="GO" id="GO:0030915">
    <property type="term" value="C:Smc5-Smc6 complex"/>
    <property type="evidence" value="ECO:0007669"/>
    <property type="project" value="TreeGrafter"/>
</dbReference>
<evidence type="ECO:0000259" key="5">
    <source>
        <dbReference type="Pfam" id="PF13476"/>
    </source>
</evidence>
<dbReference type="RefSeq" id="XP_067805284.1">
    <property type="nucleotide sequence ID" value="XM_067946493.1"/>
</dbReference>
<accession>A0AAD9PP67</accession>
<dbReference type="InterPro" id="IPR027417">
    <property type="entry name" value="P-loop_NTPase"/>
</dbReference>
<evidence type="ECO:0000313" key="7">
    <source>
        <dbReference type="Proteomes" id="UP001214638"/>
    </source>
</evidence>
<evidence type="ECO:0000256" key="1">
    <source>
        <dbReference type="ARBA" id="ARBA00010171"/>
    </source>
</evidence>
<dbReference type="Pfam" id="PF13476">
    <property type="entry name" value="AAA_23"/>
    <property type="match status" value="1"/>
</dbReference>
<dbReference type="GO" id="GO:0016887">
    <property type="term" value="F:ATP hydrolysis activity"/>
    <property type="evidence" value="ECO:0007669"/>
    <property type="project" value="InterPro"/>
</dbReference>
<reference evidence="6" key="1">
    <citation type="journal article" date="2023" name="Nat. Microbiol.">
        <title>Babesia duncani multi-omics identifies virulence factors and drug targets.</title>
        <authorList>
            <person name="Singh P."/>
            <person name="Lonardi S."/>
            <person name="Liang Q."/>
            <person name="Vydyam P."/>
            <person name="Khabirova E."/>
            <person name="Fang T."/>
            <person name="Gihaz S."/>
            <person name="Thekkiniath J."/>
            <person name="Munshi M."/>
            <person name="Abel S."/>
            <person name="Ciampossin L."/>
            <person name="Batugedara G."/>
            <person name="Gupta M."/>
            <person name="Lu X.M."/>
            <person name="Lenz T."/>
            <person name="Chakravarty S."/>
            <person name="Cornillot E."/>
            <person name="Hu Y."/>
            <person name="Ma W."/>
            <person name="Gonzalez L.M."/>
            <person name="Sanchez S."/>
            <person name="Estrada K."/>
            <person name="Sanchez-Flores A."/>
            <person name="Montero E."/>
            <person name="Harb O.S."/>
            <person name="Le Roch K.G."/>
            <person name="Mamoun C.B."/>
        </authorList>
    </citation>
    <scope>NUCLEOTIDE SEQUENCE</scope>
    <source>
        <strain evidence="6">WA1</strain>
    </source>
</reference>
<dbReference type="GO" id="GO:0003697">
    <property type="term" value="F:single-stranded DNA binding"/>
    <property type="evidence" value="ECO:0007669"/>
    <property type="project" value="TreeGrafter"/>
</dbReference>
<feature type="coiled-coil region" evidence="4">
    <location>
        <begin position="237"/>
        <end position="296"/>
    </location>
</feature>
<dbReference type="GO" id="GO:0005634">
    <property type="term" value="C:nucleus"/>
    <property type="evidence" value="ECO:0007669"/>
    <property type="project" value="TreeGrafter"/>
</dbReference>
<evidence type="ECO:0000256" key="2">
    <source>
        <dbReference type="ARBA" id="ARBA00018687"/>
    </source>
</evidence>
<evidence type="ECO:0000256" key="4">
    <source>
        <dbReference type="SAM" id="Coils"/>
    </source>
</evidence>
<name>A0AAD9PP67_9APIC</name>
<dbReference type="PANTHER" id="PTHR45916:SF1">
    <property type="entry name" value="STRUCTURAL MAINTENANCE OF CHROMOSOMES PROTEIN 5"/>
    <property type="match status" value="1"/>
</dbReference>
<protein>
    <recommendedName>
        <fullName evidence="2">Structural maintenance of chromosomes protein 5</fullName>
    </recommendedName>
</protein>
<keyword evidence="6" id="KW-0378">Hydrolase</keyword>
<dbReference type="EMBL" id="JALLKP010000001">
    <property type="protein sequence ID" value="KAK2198442.1"/>
    <property type="molecule type" value="Genomic_DNA"/>
</dbReference>